<evidence type="ECO:0000256" key="3">
    <source>
        <dbReference type="ARBA" id="ARBA00004910"/>
    </source>
</evidence>
<protein>
    <recommendedName>
        <fullName evidence="13">Riboflavin biosynthesis protein RibD</fullName>
    </recommendedName>
    <domain>
        <recommendedName>
            <fullName evidence="13">Diaminohydroxyphosphoribosylaminopyrimidine deaminase</fullName>
            <shortName evidence="13">DRAP deaminase</shortName>
            <ecNumber evidence="13">3.5.4.26</ecNumber>
        </recommendedName>
        <alternativeName>
            <fullName evidence="13">Riboflavin-specific deaminase</fullName>
        </alternativeName>
    </domain>
    <domain>
        <recommendedName>
            <fullName evidence="13">5-amino-6-(5-phosphoribosylamino)uracil reductase</fullName>
            <ecNumber evidence="13">1.1.1.193</ecNumber>
        </recommendedName>
        <alternativeName>
            <fullName evidence="13">HTP reductase</fullName>
        </alternativeName>
    </domain>
</protein>
<comment type="pathway">
    <text evidence="3 13">Cofactor biosynthesis; riboflavin biosynthesis; 5-amino-6-(D-ribitylamino)uracil from GTP: step 3/4.</text>
</comment>
<feature type="binding site" evidence="15">
    <location>
        <position position="218"/>
    </location>
    <ligand>
        <name>substrate</name>
    </ligand>
</feature>
<evidence type="ECO:0000256" key="8">
    <source>
        <dbReference type="ARBA" id="ARBA00022801"/>
    </source>
</evidence>
<dbReference type="eggNOG" id="COG1985">
    <property type="taxonomic scope" value="Bacteria"/>
</dbReference>
<evidence type="ECO:0000256" key="15">
    <source>
        <dbReference type="PIRSR" id="PIRSR006769-2"/>
    </source>
</evidence>
<dbReference type="InterPro" id="IPR004794">
    <property type="entry name" value="Eubact_RibD"/>
</dbReference>
<dbReference type="PROSITE" id="PS00903">
    <property type="entry name" value="CYT_DCMP_DEAMINASES_1"/>
    <property type="match status" value="1"/>
</dbReference>
<keyword evidence="7 13" id="KW-0479">Metal-binding</keyword>
<dbReference type="PIRSF" id="PIRSF006769">
    <property type="entry name" value="RibD"/>
    <property type="match status" value="1"/>
</dbReference>
<gene>
    <name evidence="18" type="ordered locus">Hneap_1869</name>
</gene>
<evidence type="ECO:0000313" key="19">
    <source>
        <dbReference type="Proteomes" id="UP000009102"/>
    </source>
</evidence>
<evidence type="ECO:0000256" key="7">
    <source>
        <dbReference type="ARBA" id="ARBA00022723"/>
    </source>
</evidence>
<dbReference type="UniPathway" id="UPA00275">
    <property type="reaction ID" value="UER00401"/>
</dbReference>
<keyword evidence="9 13" id="KW-0862">Zinc</keyword>
<evidence type="ECO:0000256" key="13">
    <source>
        <dbReference type="PIRNR" id="PIRNR006769"/>
    </source>
</evidence>
<feature type="binding site" evidence="15">
    <location>
        <position position="181"/>
    </location>
    <ligand>
        <name>NADP(+)</name>
        <dbReference type="ChEBI" id="CHEBI:58349"/>
    </ligand>
</feature>
<dbReference type="KEGG" id="hna:Hneap_1869"/>
<dbReference type="Pfam" id="PF00383">
    <property type="entry name" value="dCMP_cyt_deam_1"/>
    <property type="match status" value="1"/>
</dbReference>
<keyword evidence="6 13" id="KW-0686">Riboflavin biosynthesis</keyword>
<evidence type="ECO:0000256" key="10">
    <source>
        <dbReference type="ARBA" id="ARBA00022857"/>
    </source>
</evidence>
<feature type="binding site" evidence="16">
    <location>
        <position position="86"/>
    </location>
    <ligand>
        <name>Zn(2+)</name>
        <dbReference type="ChEBI" id="CHEBI:29105"/>
        <note>catalytic</note>
    </ligand>
</feature>
<dbReference type="InterPro" id="IPR002125">
    <property type="entry name" value="CMP_dCMP_dom"/>
</dbReference>
<dbReference type="InterPro" id="IPR002734">
    <property type="entry name" value="RibDG_C"/>
</dbReference>
<dbReference type="InterPro" id="IPR050765">
    <property type="entry name" value="Riboflavin_Biosynth_HTPR"/>
</dbReference>
<evidence type="ECO:0000256" key="16">
    <source>
        <dbReference type="PIRSR" id="PIRSR006769-3"/>
    </source>
</evidence>
<keyword evidence="19" id="KW-1185">Reference proteome</keyword>
<organism evidence="18 19">
    <name type="scientific">Halothiobacillus neapolitanus (strain ATCC 23641 / DSM 15147 / CIP 104769 / NCIMB 8539 / c2)</name>
    <name type="common">Thiobacillus neapolitanus</name>
    <dbReference type="NCBI Taxonomy" id="555778"/>
    <lineage>
        <taxon>Bacteria</taxon>
        <taxon>Pseudomonadati</taxon>
        <taxon>Pseudomonadota</taxon>
        <taxon>Gammaproteobacteria</taxon>
        <taxon>Chromatiales</taxon>
        <taxon>Halothiobacillaceae</taxon>
        <taxon>Halothiobacillus</taxon>
    </lineage>
</organism>
<feature type="binding site" evidence="15">
    <location>
        <position position="310"/>
    </location>
    <ligand>
        <name>substrate</name>
    </ligand>
</feature>
<feature type="active site" description="Proton donor" evidence="14">
    <location>
        <position position="63"/>
    </location>
</feature>
<dbReference type="Proteomes" id="UP000009102">
    <property type="component" value="Chromosome"/>
</dbReference>
<evidence type="ECO:0000256" key="5">
    <source>
        <dbReference type="ARBA" id="ARBA00007417"/>
    </source>
</evidence>
<dbReference type="GO" id="GO:0008270">
    <property type="term" value="F:zinc ion binding"/>
    <property type="evidence" value="ECO:0007669"/>
    <property type="project" value="InterPro"/>
</dbReference>
<comment type="similarity">
    <text evidence="5 13">In the C-terminal section; belongs to the HTP reductase family.</text>
</comment>
<comment type="catalytic activity">
    <reaction evidence="13">
        <text>2,5-diamino-6-hydroxy-4-(5-phosphoribosylamino)-pyrimidine + H2O + H(+) = 5-amino-6-(5-phospho-D-ribosylamino)uracil + NH4(+)</text>
        <dbReference type="Rhea" id="RHEA:21868"/>
        <dbReference type="ChEBI" id="CHEBI:15377"/>
        <dbReference type="ChEBI" id="CHEBI:15378"/>
        <dbReference type="ChEBI" id="CHEBI:28938"/>
        <dbReference type="ChEBI" id="CHEBI:58453"/>
        <dbReference type="ChEBI" id="CHEBI:58614"/>
        <dbReference type="EC" id="3.5.4.26"/>
    </reaction>
</comment>
<dbReference type="PROSITE" id="PS51747">
    <property type="entry name" value="CYT_DCMP_DEAMINASES_2"/>
    <property type="match status" value="1"/>
</dbReference>
<feature type="binding site" evidence="16">
    <location>
        <position position="61"/>
    </location>
    <ligand>
        <name>Zn(2+)</name>
        <dbReference type="ChEBI" id="CHEBI:29105"/>
        <note>catalytic</note>
    </ligand>
</feature>
<comment type="pathway">
    <text evidence="2 13">Cofactor biosynthesis; riboflavin biosynthesis; 5-amino-6-(D-ribitylamino)uracil from GTP: step 2/4.</text>
</comment>
<comment type="similarity">
    <text evidence="4 13">In the N-terminal section; belongs to the cytidine and deoxycytidylate deaminase family.</text>
</comment>
<dbReference type="InterPro" id="IPR016192">
    <property type="entry name" value="APOBEC/CMP_deaminase_Zn-bd"/>
</dbReference>
<dbReference type="EC" id="1.1.1.193" evidence="13"/>
<dbReference type="GO" id="GO:0008835">
    <property type="term" value="F:diaminohydroxyphosphoribosylaminopyrimidine deaminase activity"/>
    <property type="evidence" value="ECO:0007669"/>
    <property type="project" value="UniProtKB-EC"/>
</dbReference>
<dbReference type="SUPFAM" id="SSF53927">
    <property type="entry name" value="Cytidine deaminase-like"/>
    <property type="match status" value="1"/>
</dbReference>
<dbReference type="PANTHER" id="PTHR38011:SF7">
    <property type="entry name" value="2,5-DIAMINO-6-RIBOSYLAMINO-4(3H)-PYRIMIDINONE 5'-PHOSPHATE REDUCTASE"/>
    <property type="match status" value="1"/>
</dbReference>
<dbReference type="RefSeq" id="WP_012824724.1">
    <property type="nucleotide sequence ID" value="NC_013422.1"/>
</dbReference>
<evidence type="ECO:0000259" key="17">
    <source>
        <dbReference type="PROSITE" id="PS51747"/>
    </source>
</evidence>
<dbReference type="GO" id="GO:0050661">
    <property type="term" value="F:NADP binding"/>
    <property type="evidence" value="ECO:0007669"/>
    <property type="project" value="InterPro"/>
</dbReference>
<dbReference type="FunFam" id="3.40.140.10:FF:000025">
    <property type="entry name" value="Riboflavin biosynthesis protein RibD"/>
    <property type="match status" value="1"/>
</dbReference>
<evidence type="ECO:0000256" key="9">
    <source>
        <dbReference type="ARBA" id="ARBA00022833"/>
    </source>
</evidence>
<name>D0L1W8_HALNC</name>
<evidence type="ECO:0000313" key="18">
    <source>
        <dbReference type="EMBL" id="ACX96691.1"/>
    </source>
</evidence>
<dbReference type="STRING" id="555778.Hneap_1869"/>
<feature type="binding site" evidence="15">
    <location>
        <position position="240"/>
    </location>
    <ligand>
        <name>NADP(+)</name>
        <dbReference type="ChEBI" id="CHEBI:58349"/>
    </ligand>
</feature>
<keyword evidence="12" id="KW-0511">Multifunctional enzyme</keyword>
<dbReference type="EMBL" id="CP001801">
    <property type="protein sequence ID" value="ACX96691.1"/>
    <property type="molecule type" value="Genomic_DNA"/>
</dbReference>
<keyword evidence="10 13" id="KW-0521">NADP</keyword>
<feature type="binding site" evidence="15">
    <location>
        <position position="165"/>
    </location>
    <ligand>
        <name>NADP(+)</name>
        <dbReference type="ChEBI" id="CHEBI:58349"/>
    </ligand>
</feature>
<comment type="function">
    <text evidence="1 13">Converts 2,5-diamino-6-(ribosylamino)-4(3h)-pyrimidinone 5'-phosphate into 5-amino-6-(ribosylamino)-2,4(1h,3h)-pyrimidinedione 5'-phosphate.</text>
</comment>
<evidence type="ECO:0000256" key="11">
    <source>
        <dbReference type="ARBA" id="ARBA00023002"/>
    </source>
</evidence>
<keyword evidence="8 13" id="KW-0378">Hydrolase</keyword>
<dbReference type="InterPro" id="IPR016193">
    <property type="entry name" value="Cytidine_deaminase-like"/>
</dbReference>
<dbReference type="AlphaFoldDB" id="D0L1W8"/>
<feature type="binding site" evidence="15">
    <location>
        <position position="211"/>
    </location>
    <ligand>
        <name>NADP(+)</name>
        <dbReference type="ChEBI" id="CHEBI:58349"/>
    </ligand>
</feature>
<evidence type="ECO:0000256" key="4">
    <source>
        <dbReference type="ARBA" id="ARBA00005259"/>
    </source>
</evidence>
<dbReference type="EC" id="3.5.4.26" evidence="13"/>
<evidence type="ECO:0000256" key="1">
    <source>
        <dbReference type="ARBA" id="ARBA00002151"/>
    </source>
</evidence>
<feature type="binding site" evidence="15">
    <location>
        <begin position="312"/>
        <end position="318"/>
    </location>
    <ligand>
        <name>NADP(+)</name>
        <dbReference type="ChEBI" id="CHEBI:58349"/>
    </ligand>
</feature>
<dbReference type="SUPFAM" id="SSF53597">
    <property type="entry name" value="Dihydrofolate reductase-like"/>
    <property type="match status" value="1"/>
</dbReference>
<evidence type="ECO:0000256" key="12">
    <source>
        <dbReference type="ARBA" id="ARBA00023268"/>
    </source>
</evidence>
<comment type="catalytic activity">
    <reaction evidence="13">
        <text>5-amino-6-(5-phospho-D-ribitylamino)uracil + NADP(+) = 5-amino-6-(5-phospho-D-ribosylamino)uracil + NADPH + H(+)</text>
        <dbReference type="Rhea" id="RHEA:17845"/>
        <dbReference type="ChEBI" id="CHEBI:15378"/>
        <dbReference type="ChEBI" id="CHEBI:57783"/>
        <dbReference type="ChEBI" id="CHEBI:58349"/>
        <dbReference type="ChEBI" id="CHEBI:58421"/>
        <dbReference type="ChEBI" id="CHEBI:58453"/>
        <dbReference type="EC" id="1.1.1.193"/>
    </reaction>
</comment>
<evidence type="ECO:0000256" key="2">
    <source>
        <dbReference type="ARBA" id="ARBA00004882"/>
    </source>
</evidence>
<dbReference type="InterPro" id="IPR011549">
    <property type="entry name" value="RibD_C"/>
</dbReference>
<reference evidence="18 19" key="1">
    <citation type="submission" date="2009-10" db="EMBL/GenBank/DDBJ databases">
        <title>Complete sequence of Halothiobacillus neapolitanus c2.</title>
        <authorList>
            <consortium name="US DOE Joint Genome Institute"/>
            <person name="Lucas S."/>
            <person name="Copeland A."/>
            <person name="Lapidus A."/>
            <person name="Glavina del Rio T."/>
            <person name="Tice H."/>
            <person name="Bruce D."/>
            <person name="Goodwin L."/>
            <person name="Pitluck S."/>
            <person name="Davenport K."/>
            <person name="Brettin T."/>
            <person name="Detter J.C."/>
            <person name="Han C."/>
            <person name="Tapia R."/>
            <person name="Larimer F."/>
            <person name="Land M."/>
            <person name="Hauser L."/>
            <person name="Kyrpides N."/>
            <person name="Mikhailova N."/>
            <person name="Kerfeld C."/>
            <person name="Cannon G."/>
            <person name="Heinhort S."/>
        </authorList>
    </citation>
    <scope>NUCLEOTIDE SEQUENCE [LARGE SCALE GENOMIC DNA]</scope>
    <source>
        <strain evidence="19">ATCC 23641 / c2</strain>
    </source>
</reference>
<evidence type="ECO:0000256" key="6">
    <source>
        <dbReference type="ARBA" id="ARBA00022619"/>
    </source>
</evidence>
<feature type="binding site" evidence="15">
    <location>
        <position position="179"/>
    </location>
    <ligand>
        <name>substrate</name>
    </ligand>
</feature>
<dbReference type="OrthoDB" id="9800865at2"/>
<dbReference type="GO" id="GO:0009231">
    <property type="term" value="P:riboflavin biosynthetic process"/>
    <property type="evidence" value="ECO:0007669"/>
    <property type="project" value="UniProtKB-UniPathway"/>
</dbReference>
<dbReference type="GO" id="GO:0008703">
    <property type="term" value="F:5-amino-6-(5-phosphoribosylamino)uracil reductase activity"/>
    <property type="evidence" value="ECO:0007669"/>
    <property type="project" value="UniProtKB-EC"/>
</dbReference>
<dbReference type="Gene3D" id="3.40.140.10">
    <property type="entry name" value="Cytidine Deaminase, domain 2"/>
    <property type="match status" value="1"/>
</dbReference>
<dbReference type="PANTHER" id="PTHR38011">
    <property type="entry name" value="DIHYDROFOLATE REDUCTASE FAMILY PROTEIN (AFU_ORTHOLOGUE AFUA_8G06820)"/>
    <property type="match status" value="1"/>
</dbReference>
<feature type="binding site" evidence="15">
    <location>
        <position position="195"/>
    </location>
    <ligand>
        <name>NADP(+)</name>
        <dbReference type="ChEBI" id="CHEBI:58349"/>
    </ligand>
</feature>
<feature type="domain" description="CMP/dCMP-type deaminase" evidence="17">
    <location>
        <begin position="12"/>
        <end position="133"/>
    </location>
</feature>
<feature type="binding site" evidence="15">
    <location>
        <position position="215"/>
    </location>
    <ligand>
        <name>substrate</name>
    </ligand>
</feature>
<feature type="binding site" evidence="15">
    <location>
        <position position="207"/>
    </location>
    <ligand>
        <name>NADP(+)</name>
        <dbReference type="ChEBI" id="CHEBI:58349"/>
    </ligand>
</feature>
<dbReference type="Pfam" id="PF01872">
    <property type="entry name" value="RibD_C"/>
    <property type="match status" value="1"/>
</dbReference>
<dbReference type="NCBIfam" id="TIGR00227">
    <property type="entry name" value="ribD_Cterm"/>
    <property type="match status" value="1"/>
</dbReference>
<dbReference type="HOGENOM" id="CLU_036590_1_2_6"/>
<dbReference type="CDD" id="cd01284">
    <property type="entry name" value="Riboflavin_deaminase-reductase"/>
    <property type="match status" value="1"/>
</dbReference>
<proteinExistence type="inferred from homology"/>
<keyword evidence="11 13" id="KW-0560">Oxidoreductase</keyword>
<evidence type="ECO:0000256" key="14">
    <source>
        <dbReference type="PIRSR" id="PIRSR006769-1"/>
    </source>
</evidence>
<comment type="cofactor">
    <cofactor evidence="13 16">
        <name>Zn(2+)</name>
        <dbReference type="ChEBI" id="CHEBI:29105"/>
    </cofactor>
    <text evidence="13 16">Binds 1 zinc ion.</text>
</comment>
<feature type="binding site" evidence="16">
    <location>
        <position position="95"/>
    </location>
    <ligand>
        <name>Zn(2+)</name>
        <dbReference type="ChEBI" id="CHEBI:29105"/>
        <note>catalytic</note>
    </ligand>
</feature>
<dbReference type="InterPro" id="IPR024072">
    <property type="entry name" value="DHFR-like_dom_sf"/>
</dbReference>
<dbReference type="NCBIfam" id="TIGR00326">
    <property type="entry name" value="eubact_ribD"/>
    <property type="match status" value="1"/>
</dbReference>
<accession>D0L1W8</accession>
<dbReference type="eggNOG" id="COG0117">
    <property type="taxonomic scope" value="Bacteria"/>
</dbReference>
<dbReference type="Gene3D" id="3.40.430.10">
    <property type="entry name" value="Dihydrofolate Reductase, subunit A"/>
    <property type="match status" value="1"/>
</dbReference>
<sequence length="386" mass="41287">MSAEFVQSGFSPDDTRWMREALALAERGLTTTQPNPRVGCVIVNAGEVVGRGFHALAGGPHAEVFALQEAGERAKGATAYVTLEPCAHVGRTPACAPQLADAGVRRVVTAMTDPDPRVAGEGHAILRTAGVQVESGLLEAEARWLNRGFLSRIERGRPWVTVKIAQSLDGRTALANGESRWITGEAARHDVQFLRARHAAVLTGVDTVLTDDARLNVRLSPEALAIDGAVRQPLRVVLDSGLRLPPFAPIFDVQGEVRIYTRDVDAGIHHDGLTARGVQLVAAPQAEFGLDLGFILRDLALQGISEVLVESGPKLAGAFVDQGWVDELIIYQAPVLLGHKAQPCLDLASPIRLDDAPRWQIRDTTPVGQDIRITLVPLVDSSGVAG</sequence>